<evidence type="ECO:0000256" key="8">
    <source>
        <dbReference type="PIRSR" id="PIRSR602481-2"/>
    </source>
</evidence>
<evidence type="ECO:0000256" key="6">
    <source>
        <dbReference type="ARBA" id="ARBA00023163"/>
    </source>
</evidence>
<dbReference type="GO" id="GO:0045892">
    <property type="term" value="P:negative regulation of DNA-templated transcription"/>
    <property type="evidence" value="ECO:0007669"/>
    <property type="project" value="TreeGrafter"/>
</dbReference>
<organism evidence="9 10">
    <name type="scientific">BD1-7 clade bacterium</name>
    <dbReference type="NCBI Taxonomy" id="2029982"/>
    <lineage>
        <taxon>Bacteria</taxon>
        <taxon>Pseudomonadati</taxon>
        <taxon>Pseudomonadota</taxon>
        <taxon>Gammaproteobacteria</taxon>
        <taxon>Cellvibrionales</taxon>
        <taxon>Spongiibacteraceae</taxon>
        <taxon>BD1-7 clade</taxon>
    </lineage>
</organism>
<dbReference type="SUPFAM" id="SSF46785">
    <property type="entry name" value="Winged helix' DNA-binding domain"/>
    <property type="match status" value="1"/>
</dbReference>
<sequence>MTYHAQKDSVRNLSMTTQKVERVITHAKDRCMQSGARLTPKRETLLALLVTADKPLSPYELVDQYNATTDARMPANSAYRILDFLVGIDLVHKLRSVNKYIACSHITCDHDHAIPQFLICRECSRVNEIMVDEALIKALHNSVADAGYSLMNSHLEIDCLCDRCTK</sequence>
<keyword evidence="7" id="KW-0479">Metal-binding</keyword>
<comment type="cofactor">
    <cofactor evidence="7">
        <name>Zn(2+)</name>
        <dbReference type="ChEBI" id="CHEBI:29105"/>
    </cofactor>
    <text evidence="7">Binds 1 zinc ion per subunit.</text>
</comment>
<protein>
    <submittedName>
        <fullName evidence="9">Zinc uptake regulation protein</fullName>
    </submittedName>
</protein>
<feature type="binding site" evidence="8">
    <location>
        <position position="111"/>
    </location>
    <ligand>
        <name>Fe cation</name>
        <dbReference type="ChEBI" id="CHEBI:24875"/>
    </ligand>
</feature>
<evidence type="ECO:0000256" key="3">
    <source>
        <dbReference type="ARBA" id="ARBA00022833"/>
    </source>
</evidence>
<dbReference type="InterPro" id="IPR002481">
    <property type="entry name" value="FUR"/>
</dbReference>
<reference evidence="9 10" key="1">
    <citation type="submission" date="2019-11" db="EMBL/GenBank/DDBJ databases">
        <authorList>
            <person name="Holert J."/>
        </authorList>
    </citation>
    <scope>NUCLEOTIDE SEQUENCE [LARGE SCALE GENOMIC DNA]</scope>
    <source>
        <strain evidence="9">SB11_3</strain>
    </source>
</reference>
<dbReference type="Pfam" id="PF01475">
    <property type="entry name" value="FUR"/>
    <property type="match status" value="1"/>
</dbReference>
<evidence type="ECO:0000256" key="2">
    <source>
        <dbReference type="ARBA" id="ARBA00022491"/>
    </source>
</evidence>
<dbReference type="Gene3D" id="3.30.1490.190">
    <property type="match status" value="1"/>
</dbReference>
<keyword evidence="5" id="KW-0238">DNA-binding</keyword>
<dbReference type="EMBL" id="CACSIO010000060">
    <property type="protein sequence ID" value="CAA0124407.1"/>
    <property type="molecule type" value="Genomic_DNA"/>
</dbReference>
<dbReference type="GO" id="GO:0003700">
    <property type="term" value="F:DNA-binding transcription factor activity"/>
    <property type="evidence" value="ECO:0007669"/>
    <property type="project" value="InterPro"/>
</dbReference>
<evidence type="ECO:0000256" key="1">
    <source>
        <dbReference type="ARBA" id="ARBA00007957"/>
    </source>
</evidence>
<feature type="binding site" evidence="7">
    <location>
        <position position="123"/>
    </location>
    <ligand>
        <name>Zn(2+)</name>
        <dbReference type="ChEBI" id="CHEBI:29105"/>
    </ligand>
</feature>
<feature type="binding site" evidence="7">
    <location>
        <position position="120"/>
    </location>
    <ligand>
        <name>Zn(2+)</name>
        <dbReference type="ChEBI" id="CHEBI:29105"/>
    </ligand>
</feature>
<feature type="binding site" evidence="7">
    <location>
        <position position="164"/>
    </location>
    <ligand>
        <name>Zn(2+)</name>
        <dbReference type="ChEBI" id="CHEBI:29105"/>
    </ligand>
</feature>
<dbReference type="InterPro" id="IPR043135">
    <property type="entry name" value="Fur_C"/>
</dbReference>
<evidence type="ECO:0000256" key="7">
    <source>
        <dbReference type="PIRSR" id="PIRSR602481-1"/>
    </source>
</evidence>
<dbReference type="AlphaFoldDB" id="A0A5S9QY77"/>
<feature type="binding site" evidence="7">
    <location>
        <position position="161"/>
    </location>
    <ligand>
        <name>Zn(2+)</name>
        <dbReference type="ChEBI" id="CHEBI:29105"/>
    </ligand>
</feature>
<name>A0A5S9QY77_9GAMM</name>
<dbReference type="InterPro" id="IPR036390">
    <property type="entry name" value="WH_DNA-bd_sf"/>
</dbReference>
<evidence type="ECO:0000256" key="4">
    <source>
        <dbReference type="ARBA" id="ARBA00023015"/>
    </source>
</evidence>
<keyword evidence="2" id="KW-0678">Repressor</keyword>
<evidence type="ECO:0000313" key="9">
    <source>
        <dbReference type="EMBL" id="CAA0124407.1"/>
    </source>
</evidence>
<keyword evidence="3 7" id="KW-0862">Zinc</keyword>
<dbReference type="PANTHER" id="PTHR33202:SF6">
    <property type="entry name" value="ZINC UPTAKE REGULATION PROTEIN"/>
    <property type="match status" value="1"/>
</dbReference>
<dbReference type="GO" id="GO:0008270">
    <property type="term" value="F:zinc ion binding"/>
    <property type="evidence" value="ECO:0007669"/>
    <property type="project" value="TreeGrafter"/>
</dbReference>
<keyword evidence="10" id="KW-1185">Reference proteome</keyword>
<gene>
    <name evidence="9" type="primary">zur</name>
    <name evidence="9" type="ORF">OPDIPICF_03098</name>
</gene>
<dbReference type="PANTHER" id="PTHR33202">
    <property type="entry name" value="ZINC UPTAKE REGULATION PROTEIN"/>
    <property type="match status" value="1"/>
</dbReference>
<dbReference type="GO" id="GO:0005829">
    <property type="term" value="C:cytosol"/>
    <property type="evidence" value="ECO:0007669"/>
    <property type="project" value="TreeGrafter"/>
</dbReference>
<dbReference type="GO" id="GO:1900376">
    <property type="term" value="P:regulation of secondary metabolite biosynthetic process"/>
    <property type="evidence" value="ECO:0007669"/>
    <property type="project" value="TreeGrafter"/>
</dbReference>
<proteinExistence type="inferred from homology"/>
<keyword evidence="4" id="KW-0805">Transcription regulation</keyword>
<evidence type="ECO:0000256" key="5">
    <source>
        <dbReference type="ARBA" id="ARBA00023125"/>
    </source>
</evidence>
<keyword evidence="6" id="KW-0804">Transcription</keyword>
<comment type="similarity">
    <text evidence="1">Belongs to the Fur family.</text>
</comment>
<dbReference type="InterPro" id="IPR036388">
    <property type="entry name" value="WH-like_DNA-bd_sf"/>
</dbReference>
<comment type="cofactor">
    <cofactor evidence="8">
        <name>Mn(2+)</name>
        <dbReference type="ChEBI" id="CHEBI:29035"/>
    </cofactor>
    <cofactor evidence="8">
        <name>Fe(2+)</name>
        <dbReference type="ChEBI" id="CHEBI:29033"/>
    </cofactor>
    <text evidence="8">Binds 1 Mn(2+) or Fe(2+) ion per subunit.</text>
</comment>
<dbReference type="Gene3D" id="1.10.10.10">
    <property type="entry name" value="Winged helix-like DNA-binding domain superfamily/Winged helix DNA-binding domain"/>
    <property type="match status" value="1"/>
</dbReference>
<dbReference type="Proteomes" id="UP000441399">
    <property type="component" value="Unassembled WGS sequence"/>
</dbReference>
<keyword evidence="8" id="KW-0408">Iron</keyword>
<accession>A0A5S9QY77</accession>
<evidence type="ECO:0000313" key="10">
    <source>
        <dbReference type="Proteomes" id="UP000441399"/>
    </source>
</evidence>
<dbReference type="GO" id="GO:0000976">
    <property type="term" value="F:transcription cis-regulatory region binding"/>
    <property type="evidence" value="ECO:0007669"/>
    <property type="project" value="TreeGrafter"/>
</dbReference>